<gene>
    <name evidence="2" type="ORF">LCGC14_0289320</name>
</gene>
<dbReference type="EMBL" id="LAZR01000171">
    <property type="protein sequence ID" value="KKN84470.1"/>
    <property type="molecule type" value="Genomic_DNA"/>
</dbReference>
<accession>A0A0F9TTU7</accession>
<dbReference type="AlphaFoldDB" id="A0A0F9TTU7"/>
<protein>
    <submittedName>
        <fullName evidence="2">Uncharacterized protein</fullName>
    </submittedName>
</protein>
<comment type="caution">
    <text evidence="2">The sequence shown here is derived from an EMBL/GenBank/DDBJ whole genome shotgun (WGS) entry which is preliminary data.</text>
</comment>
<feature type="region of interest" description="Disordered" evidence="1">
    <location>
        <begin position="17"/>
        <end position="38"/>
    </location>
</feature>
<name>A0A0F9TTU7_9ZZZZ</name>
<sequence>MTTPSKLADRLVEKVFGSSGRGSTPQEVIDQTPAKPPRSVIAQLAEGRKKQREHLELLRKSKVF</sequence>
<organism evidence="2">
    <name type="scientific">marine sediment metagenome</name>
    <dbReference type="NCBI Taxonomy" id="412755"/>
    <lineage>
        <taxon>unclassified sequences</taxon>
        <taxon>metagenomes</taxon>
        <taxon>ecological metagenomes</taxon>
    </lineage>
</organism>
<proteinExistence type="predicted"/>
<evidence type="ECO:0000256" key="1">
    <source>
        <dbReference type="SAM" id="MobiDB-lite"/>
    </source>
</evidence>
<evidence type="ECO:0000313" key="2">
    <source>
        <dbReference type="EMBL" id="KKN84470.1"/>
    </source>
</evidence>
<reference evidence="2" key="1">
    <citation type="journal article" date="2015" name="Nature">
        <title>Complex archaea that bridge the gap between prokaryotes and eukaryotes.</title>
        <authorList>
            <person name="Spang A."/>
            <person name="Saw J.H."/>
            <person name="Jorgensen S.L."/>
            <person name="Zaremba-Niedzwiedzka K."/>
            <person name="Martijn J."/>
            <person name="Lind A.E."/>
            <person name="van Eijk R."/>
            <person name="Schleper C."/>
            <person name="Guy L."/>
            <person name="Ettema T.J."/>
        </authorList>
    </citation>
    <scope>NUCLEOTIDE SEQUENCE</scope>
</reference>